<evidence type="ECO:0000256" key="1">
    <source>
        <dbReference type="SAM" id="MobiDB-lite"/>
    </source>
</evidence>
<dbReference type="AlphaFoldDB" id="A0A852WGM1"/>
<evidence type="ECO:0000313" key="3">
    <source>
        <dbReference type="Proteomes" id="UP000549695"/>
    </source>
</evidence>
<dbReference type="RefSeq" id="WP_179763201.1">
    <property type="nucleotide sequence ID" value="NZ_BAAAJZ010000016.1"/>
</dbReference>
<dbReference type="GeneID" id="98055312"/>
<name>A0A852WGM1_PSEA5</name>
<dbReference type="SUPFAM" id="SSF56349">
    <property type="entry name" value="DNA breaking-rejoining enzymes"/>
    <property type="match status" value="1"/>
</dbReference>
<sequence>MTDPAETSGTPGARRPRGRPRTSGDHRCDRCGRSAGKLRTRWPDGGICGTCYHDAVRTFGNCARCGHHRMLPGRAGDDELCRACARITTDLDCHRCGVEAEHYRRGGLCARCALRDDLTALFTHDPTDVVPVAASLIDVLCAAERPESIHTWKRRARVQQLLTGIGDGSLPATHEAFDRAGSGKDIEHLRDLLVHHGLLEPRDRDLALFERWLRARLDDAEPDWARRLLEQYATWHHLRAIRNRLSRGLPVRGSVHNAKQEIAEIGRLLIWLDEQEVTLATCPQGLLDRWLVDGPSTRYIVRTFIRWAGRQKLAPDLHVTRRTTRSSPSITEQTRLDWLVRCLRDEPGTRAYRVAAILLLLYAQPIVRIAALRRDQILSTPDGPAILLGAEPAALPSPFAELLLEHLANRPNMQTGNSDNPWVFPSIRAGRHIRPDTMMKQLRNLGIDLRGARNTALNELVQRVPAPIVATQLGYHPGVTQRHAEDASAPLGRYASLASLHSRWPGVRGDGTGDRRVPGR</sequence>
<dbReference type="EMBL" id="JACCCZ010000002">
    <property type="protein sequence ID" value="NYG05415.1"/>
    <property type="molecule type" value="Genomic_DNA"/>
</dbReference>
<dbReference type="GO" id="GO:0003677">
    <property type="term" value="F:DNA binding"/>
    <property type="evidence" value="ECO:0007669"/>
    <property type="project" value="InterPro"/>
</dbReference>
<dbReference type="Proteomes" id="UP000549695">
    <property type="component" value="Unassembled WGS sequence"/>
</dbReference>
<dbReference type="InterPro" id="IPR011010">
    <property type="entry name" value="DNA_brk_join_enz"/>
</dbReference>
<feature type="region of interest" description="Disordered" evidence="1">
    <location>
        <begin position="1"/>
        <end position="27"/>
    </location>
</feature>
<reference evidence="2 3" key="1">
    <citation type="submission" date="2020-07" db="EMBL/GenBank/DDBJ databases">
        <title>Sequencing the genomes of 1000 actinobacteria strains.</title>
        <authorList>
            <person name="Klenk H.-P."/>
        </authorList>
    </citation>
    <scope>NUCLEOTIDE SEQUENCE [LARGE SCALE GENOMIC DNA]</scope>
    <source>
        <strain evidence="2 3">DSM 44749</strain>
    </source>
</reference>
<evidence type="ECO:0008006" key="4">
    <source>
        <dbReference type="Google" id="ProtNLM"/>
    </source>
</evidence>
<keyword evidence="3" id="KW-1185">Reference proteome</keyword>
<comment type="caution">
    <text evidence="2">The sequence shown here is derived from an EMBL/GenBank/DDBJ whole genome shotgun (WGS) entry which is preliminary data.</text>
</comment>
<proteinExistence type="predicted"/>
<accession>A0A852WGM1</accession>
<protein>
    <recommendedName>
        <fullName evidence="4">Recombinase XerD</fullName>
    </recommendedName>
</protein>
<organism evidence="2 3">
    <name type="scientific">Pseudonocardia alni</name>
    <name type="common">Amycolata alni</name>
    <dbReference type="NCBI Taxonomy" id="33907"/>
    <lineage>
        <taxon>Bacteria</taxon>
        <taxon>Bacillati</taxon>
        <taxon>Actinomycetota</taxon>
        <taxon>Actinomycetes</taxon>
        <taxon>Pseudonocardiales</taxon>
        <taxon>Pseudonocardiaceae</taxon>
        <taxon>Pseudonocardia</taxon>
    </lineage>
</organism>
<gene>
    <name evidence="2" type="ORF">HDA37_005769</name>
</gene>
<evidence type="ECO:0000313" key="2">
    <source>
        <dbReference type="EMBL" id="NYG05415.1"/>
    </source>
</evidence>